<evidence type="ECO:0000313" key="2">
    <source>
        <dbReference type="Proteomes" id="UP000593567"/>
    </source>
</evidence>
<protein>
    <submittedName>
        <fullName evidence="1">Uncharacterized protein</fullName>
    </submittedName>
</protein>
<gene>
    <name evidence="1" type="ORF">EB796_007383</name>
</gene>
<dbReference type="Proteomes" id="UP000593567">
    <property type="component" value="Unassembled WGS sequence"/>
</dbReference>
<evidence type="ECO:0000313" key="1">
    <source>
        <dbReference type="EMBL" id="KAF6034306.1"/>
    </source>
</evidence>
<name>A0A7J7K9S7_BUGNE</name>
<comment type="caution">
    <text evidence="1">The sequence shown here is derived from an EMBL/GenBank/DDBJ whole genome shotgun (WGS) entry which is preliminary data.</text>
</comment>
<accession>A0A7J7K9S7</accession>
<organism evidence="1 2">
    <name type="scientific">Bugula neritina</name>
    <name type="common">Brown bryozoan</name>
    <name type="synonym">Sertularia neritina</name>
    <dbReference type="NCBI Taxonomy" id="10212"/>
    <lineage>
        <taxon>Eukaryota</taxon>
        <taxon>Metazoa</taxon>
        <taxon>Spiralia</taxon>
        <taxon>Lophotrochozoa</taxon>
        <taxon>Bryozoa</taxon>
        <taxon>Gymnolaemata</taxon>
        <taxon>Cheilostomatida</taxon>
        <taxon>Flustrina</taxon>
        <taxon>Buguloidea</taxon>
        <taxon>Bugulidae</taxon>
        <taxon>Bugula</taxon>
    </lineage>
</organism>
<keyword evidence="2" id="KW-1185">Reference proteome</keyword>
<dbReference type="AlphaFoldDB" id="A0A7J7K9S7"/>
<proteinExistence type="predicted"/>
<dbReference type="EMBL" id="VXIV02001104">
    <property type="protein sequence ID" value="KAF6034306.1"/>
    <property type="molecule type" value="Genomic_DNA"/>
</dbReference>
<sequence>MTESNIQYKLKLLYQHSIYKYYDKPKSEEVISPRTLSARKPCKPSLGSNLKISQINQEVKKLSLSARKPCKPSLSSDLKVSQSLINIIFIL</sequence>
<reference evidence="1" key="1">
    <citation type="submission" date="2020-06" db="EMBL/GenBank/DDBJ databases">
        <title>Draft genome of Bugula neritina, a colonial animal packing powerful symbionts and potential medicines.</title>
        <authorList>
            <person name="Rayko M."/>
        </authorList>
    </citation>
    <scope>NUCLEOTIDE SEQUENCE [LARGE SCALE GENOMIC DNA]</scope>
    <source>
        <strain evidence="1">Kwan_BN1</strain>
    </source>
</reference>